<dbReference type="InterPro" id="IPR011990">
    <property type="entry name" value="TPR-like_helical_dom_sf"/>
</dbReference>
<dbReference type="InterPro" id="IPR036465">
    <property type="entry name" value="vWFA_dom_sf"/>
</dbReference>
<dbReference type="PROSITE" id="PS50005">
    <property type="entry name" value="TPR"/>
    <property type="match status" value="1"/>
</dbReference>
<feature type="compositionally biased region" description="Pro residues" evidence="2">
    <location>
        <begin position="349"/>
        <end position="363"/>
    </location>
</feature>
<dbReference type="PANTHER" id="PTHR22550">
    <property type="entry name" value="SPORE GERMINATION PROTEIN"/>
    <property type="match status" value="1"/>
</dbReference>
<feature type="region of interest" description="Disordered" evidence="2">
    <location>
        <begin position="347"/>
        <end position="367"/>
    </location>
</feature>
<dbReference type="InterPro" id="IPR050768">
    <property type="entry name" value="UPF0353/GerABKA_families"/>
</dbReference>
<feature type="domain" description="VWFA" evidence="4">
    <location>
        <begin position="98"/>
        <end position="285"/>
    </location>
</feature>
<feature type="transmembrane region" description="Helical" evidence="3">
    <location>
        <begin position="64"/>
        <end position="85"/>
    </location>
</feature>
<evidence type="ECO:0000313" key="5">
    <source>
        <dbReference type="EMBL" id="MEL4891058.1"/>
    </source>
</evidence>
<gene>
    <name evidence="5" type="ORF">PIQ37_06450</name>
</gene>
<sequence length="626" mass="68165">MTRVMEFLQALHLLRPEWLWALLLLPLLGWSWWRRRRRRDIWRRTVDPHLLPHLLARGDAKGSAGLLLGALGYGLAVLALAGPSWRQEQQPLWQARTPLVIALDLSAQIDARDLPPSRLLQARAKLARLLHERAGGEVALLAYAGEPYTVAPLTDDAANVGLFLDALSPQVMPVAGQRTDLAIDWAAQLLRQAGFSRGDILVLSDQADAKAQQAASRAAKQGYHVSALGLGTAQGAAYRDDQGRLSHAQLDAGALRALAEAGAGRYAALTPDDTDLRALGVLRPQEADATAADESHGRVWLDQGYWLLPPLMLLALLAFRRRGGAAVLLLVLAPLAMPLPVHAQAQVPAPAPAPAPAQTPAPGPVAGGWWERADQVRQQRLDAGVQAYRKGDFAAAQQQFEGTDSDAGWYNLGNALARQGRYDEAIDAYDKALKLHPQMADAIANRAAVEAARKRQSSQDSKSGQQGKDGQQQKSGQSQNGQQQNDQQRNGQQQAGQQQAGQQQNGAQQNPQQKNQQQNGQQRDGQQGRDGAKDARQAPPKPGDAQAQQQADAAQRQQMQQAMAQQGGADKQAAERAAAAANETPQQREQRQAVEAWLRRVPDDPGNLLRAKFRLEHERRQREQEP</sequence>
<keyword evidence="1" id="KW-0802">TPR repeat</keyword>
<evidence type="ECO:0000256" key="2">
    <source>
        <dbReference type="SAM" id="MobiDB-lite"/>
    </source>
</evidence>
<feature type="compositionally biased region" description="Basic and acidic residues" evidence="2">
    <location>
        <begin position="613"/>
        <end position="626"/>
    </location>
</feature>
<dbReference type="Gene3D" id="3.40.50.410">
    <property type="entry name" value="von Willebrand factor, type A domain"/>
    <property type="match status" value="1"/>
</dbReference>
<feature type="compositionally biased region" description="Low complexity" evidence="2">
    <location>
        <begin position="543"/>
        <end position="581"/>
    </location>
</feature>
<dbReference type="Pfam" id="PF00515">
    <property type="entry name" value="TPR_1"/>
    <property type="match status" value="1"/>
</dbReference>
<name>A0ABU9L8T6_9XANT</name>
<feature type="compositionally biased region" description="Low complexity" evidence="2">
    <location>
        <begin position="458"/>
        <end position="525"/>
    </location>
</feature>
<accession>A0ABU9L8T6</accession>
<dbReference type="Proteomes" id="UP001486626">
    <property type="component" value="Unassembled WGS sequence"/>
</dbReference>
<evidence type="ECO:0000256" key="3">
    <source>
        <dbReference type="SAM" id="Phobius"/>
    </source>
</evidence>
<organism evidence="5 6">
    <name type="scientific">Xanthomonas protegens</name>
    <dbReference type="NCBI Taxonomy" id="3380705"/>
    <lineage>
        <taxon>Bacteria</taxon>
        <taxon>Pseudomonadati</taxon>
        <taxon>Pseudomonadota</taxon>
        <taxon>Gammaproteobacteria</taxon>
        <taxon>Lysobacterales</taxon>
        <taxon>Lysobacteraceae</taxon>
        <taxon>Xanthomonas</taxon>
    </lineage>
</organism>
<proteinExistence type="predicted"/>
<dbReference type="PANTHER" id="PTHR22550:SF14">
    <property type="entry name" value="VWFA DOMAIN-CONTAINING PROTEIN"/>
    <property type="match status" value="1"/>
</dbReference>
<dbReference type="SMART" id="SM00028">
    <property type="entry name" value="TPR"/>
    <property type="match status" value="1"/>
</dbReference>
<feature type="compositionally biased region" description="Basic and acidic residues" evidence="2">
    <location>
        <begin position="526"/>
        <end position="536"/>
    </location>
</feature>
<feature type="compositionally biased region" description="Basic and acidic residues" evidence="2">
    <location>
        <begin position="586"/>
        <end position="603"/>
    </location>
</feature>
<dbReference type="InterPro" id="IPR019734">
    <property type="entry name" value="TPR_rpt"/>
</dbReference>
<evidence type="ECO:0000259" key="4">
    <source>
        <dbReference type="PROSITE" id="PS50234"/>
    </source>
</evidence>
<reference evidence="5 6" key="1">
    <citation type="journal article" date="2024" name="FEMS Microbiol. Lett.">
        <title>Xanthomonas protegens sp. nov., a novel rice seed-associated bacterium, provides in vivo protection against X. oryzae pv. oryzae, the bacterial leaf blight pathogen.</title>
        <authorList>
            <person name="Rana R."/>
            <person name="Sharma A."/>
            <person name="Madhavan V.N."/>
            <person name="Korpole S."/>
            <person name="Sonti R.V."/>
            <person name="Patel H.K."/>
            <person name="Patil P.B."/>
        </authorList>
    </citation>
    <scope>NUCLEOTIDE SEQUENCE [LARGE SCALE GENOMIC DNA]</scope>
    <source>
        <strain evidence="5 6">PPL118</strain>
    </source>
</reference>
<dbReference type="Gene3D" id="1.25.40.10">
    <property type="entry name" value="Tetratricopeptide repeat domain"/>
    <property type="match status" value="1"/>
</dbReference>
<dbReference type="PROSITE" id="PS50234">
    <property type="entry name" value="VWFA"/>
    <property type="match status" value="1"/>
</dbReference>
<keyword evidence="3" id="KW-0472">Membrane</keyword>
<dbReference type="RefSeq" id="WP_342072828.1">
    <property type="nucleotide sequence ID" value="NZ_JAQJCQ010000004.1"/>
</dbReference>
<dbReference type="SMART" id="SM00327">
    <property type="entry name" value="VWA"/>
    <property type="match status" value="1"/>
</dbReference>
<dbReference type="InterPro" id="IPR002035">
    <property type="entry name" value="VWF_A"/>
</dbReference>
<protein>
    <submittedName>
        <fullName evidence="5">Tetratricopeptide repeat protein</fullName>
    </submittedName>
</protein>
<dbReference type="PROSITE" id="PS50293">
    <property type="entry name" value="TPR_REGION"/>
    <property type="match status" value="1"/>
</dbReference>
<dbReference type="EMBL" id="JAQJCQ010000004">
    <property type="protein sequence ID" value="MEL4891058.1"/>
    <property type="molecule type" value="Genomic_DNA"/>
</dbReference>
<feature type="transmembrane region" description="Helical" evidence="3">
    <location>
        <begin position="18"/>
        <end position="34"/>
    </location>
</feature>
<feature type="repeat" description="TPR" evidence="1">
    <location>
        <begin position="406"/>
        <end position="439"/>
    </location>
</feature>
<dbReference type="SUPFAM" id="SSF53300">
    <property type="entry name" value="vWA-like"/>
    <property type="match status" value="1"/>
</dbReference>
<dbReference type="SUPFAM" id="SSF48452">
    <property type="entry name" value="TPR-like"/>
    <property type="match status" value="1"/>
</dbReference>
<keyword evidence="6" id="KW-1185">Reference proteome</keyword>
<dbReference type="Pfam" id="PF13519">
    <property type="entry name" value="VWA_2"/>
    <property type="match status" value="1"/>
</dbReference>
<evidence type="ECO:0000256" key="1">
    <source>
        <dbReference type="PROSITE-ProRule" id="PRU00339"/>
    </source>
</evidence>
<keyword evidence="3" id="KW-0812">Transmembrane</keyword>
<evidence type="ECO:0000313" key="6">
    <source>
        <dbReference type="Proteomes" id="UP001486626"/>
    </source>
</evidence>
<keyword evidence="3" id="KW-1133">Transmembrane helix</keyword>
<feature type="region of interest" description="Disordered" evidence="2">
    <location>
        <begin position="447"/>
        <end position="626"/>
    </location>
</feature>
<comment type="caution">
    <text evidence="5">The sequence shown here is derived from an EMBL/GenBank/DDBJ whole genome shotgun (WGS) entry which is preliminary data.</text>
</comment>